<dbReference type="Proteomes" id="UP000525623">
    <property type="component" value="Unassembled WGS sequence"/>
</dbReference>
<dbReference type="InterPro" id="IPR035472">
    <property type="entry name" value="RpiR-like_SIS"/>
</dbReference>
<feature type="domain" description="HTH rpiR-type" evidence="4">
    <location>
        <begin position="1"/>
        <end position="70"/>
    </location>
</feature>
<dbReference type="RefSeq" id="WP_182965077.1">
    <property type="nucleotide sequence ID" value="NZ_BAABGC010000066.1"/>
</dbReference>
<dbReference type="GO" id="GO:0003677">
    <property type="term" value="F:DNA binding"/>
    <property type="evidence" value="ECO:0007669"/>
    <property type="project" value="UniProtKB-KW"/>
</dbReference>
<dbReference type="InterPro" id="IPR036388">
    <property type="entry name" value="WH-like_DNA-bd_sf"/>
</dbReference>
<dbReference type="Gene3D" id="3.40.50.10490">
    <property type="entry name" value="Glucose-6-phosphate isomerase like protein, domain 1"/>
    <property type="match status" value="1"/>
</dbReference>
<keyword evidence="3" id="KW-0804">Transcription</keyword>
<dbReference type="InterPro" id="IPR047640">
    <property type="entry name" value="RpiR-like"/>
</dbReference>
<dbReference type="EMBL" id="JABEQL010000006">
    <property type="protein sequence ID" value="MBB2178761.1"/>
    <property type="molecule type" value="Genomic_DNA"/>
</dbReference>
<sequence>MRVHGELSPGERKLAAVLLEMNGNFSGFTAGELAARADVSNPTAARFFRRLGYANYQQAHNQARDRASAGSPLTALRKKSRRDSASFDFAPYAEHEAQNLRRTAMDIAPADLAEAVRLLKTSRRIWIVGYRNSTVVAIYLHAVLSLLRDGASLAPRAGMTLSEELVNMGKDDLVVLLAFRRRPAILSRILREARKQGARALQITDPGQPPSPDASVLTLRCSVEGLGIFDNYGCAITLVNCLASLLEESIGSAAVQRLSEVERLLDEVDGIATGT</sequence>
<organism evidence="5 6">
    <name type="scientific">Gluconacetobacter tumulicola</name>
    <dbReference type="NCBI Taxonomy" id="1017177"/>
    <lineage>
        <taxon>Bacteria</taxon>
        <taxon>Pseudomonadati</taxon>
        <taxon>Pseudomonadota</taxon>
        <taxon>Alphaproteobacteria</taxon>
        <taxon>Acetobacterales</taxon>
        <taxon>Acetobacteraceae</taxon>
        <taxon>Gluconacetobacter</taxon>
    </lineage>
</organism>
<evidence type="ECO:0000313" key="5">
    <source>
        <dbReference type="EMBL" id="MBB2178761.1"/>
    </source>
</evidence>
<dbReference type="PROSITE" id="PS51071">
    <property type="entry name" value="HTH_RPIR"/>
    <property type="match status" value="1"/>
</dbReference>
<dbReference type="PANTHER" id="PTHR30514">
    <property type="entry name" value="GLUCOKINASE"/>
    <property type="match status" value="1"/>
</dbReference>
<name>A0A7W4JCM1_9PROT</name>
<dbReference type="InterPro" id="IPR046348">
    <property type="entry name" value="SIS_dom_sf"/>
</dbReference>
<evidence type="ECO:0000256" key="2">
    <source>
        <dbReference type="ARBA" id="ARBA00023125"/>
    </source>
</evidence>
<dbReference type="SUPFAM" id="SSF46689">
    <property type="entry name" value="Homeodomain-like"/>
    <property type="match status" value="1"/>
</dbReference>
<keyword evidence="6" id="KW-1185">Reference proteome</keyword>
<dbReference type="SUPFAM" id="SSF53697">
    <property type="entry name" value="SIS domain"/>
    <property type="match status" value="1"/>
</dbReference>
<dbReference type="InterPro" id="IPR000281">
    <property type="entry name" value="HTH_RpiR"/>
</dbReference>
<evidence type="ECO:0000259" key="4">
    <source>
        <dbReference type="PROSITE" id="PS51071"/>
    </source>
</evidence>
<dbReference type="GO" id="GO:1901135">
    <property type="term" value="P:carbohydrate derivative metabolic process"/>
    <property type="evidence" value="ECO:0007669"/>
    <property type="project" value="InterPro"/>
</dbReference>
<proteinExistence type="predicted"/>
<accession>A0A7W4JCM1</accession>
<comment type="caution">
    <text evidence="5">The sequence shown here is derived from an EMBL/GenBank/DDBJ whole genome shotgun (WGS) entry which is preliminary data.</text>
</comment>
<dbReference type="AlphaFoldDB" id="A0A7W4JCM1"/>
<dbReference type="GO" id="GO:0003700">
    <property type="term" value="F:DNA-binding transcription factor activity"/>
    <property type="evidence" value="ECO:0007669"/>
    <property type="project" value="InterPro"/>
</dbReference>
<dbReference type="Gene3D" id="1.10.10.10">
    <property type="entry name" value="Winged helix-like DNA-binding domain superfamily/Winged helix DNA-binding domain"/>
    <property type="match status" value="1"/>
</dbReference>
<dbReference type="PANTHER" id="PTHR30514:SF18">
    <property type="entry name" value="RPIR-FAMILY TRANSCRIPTIONAL REGULATOR"/>
    <property type="match status" value="1"/>
</dbReference>
<evidence type="ECO:0000256" key="1">
    <source>
        <dbReference type="ARBA" id="ARBA00023015"/>
    </source>
</evidence>
<evidence type="ECO:0000313" key="6">
    <source>
        <dbReference type="Proteomes" id="UP000525623"/>
    </source>
</evidence>
<dbReference type="Pfam" id="PF01380">
    <property type="entry name" value="SIS"/>
    <property type="match status" value="1"/>
</dbReference>
<dbReference type="InterPro" id="IPR001347">
    <property type="entry name" value="SIS_dom"/>
</dbReference>
<evidence type="ECO:0000256" key="3">
    <source>
        <dbReference type="ARBA" id="ARBA00023163"/>
    </source>
</evidence>
<keyword evidence="2" id="KW-0238">DNA-binding</keyword>
<protein>
    <submittedName>
        <fullName evidence="5">MurR/RpiR family transcriptional regulator</fullName>
    </submittedName>
</protein>
<dbReference type="InterPro" id="IPR009057">
    <property type="entry name" value="Homeodomain-like_sf"/>
</dbReference>
<gene>
    <name evidence="5" type="ORF">HLH29_06150</name>
</gene>
<dbReference type="GO" id="GO:0097367">
    <property type="term" value="F:carbohydrate derivative binding"/>
    <property type="evidence" value="ECO:0007669"/>
    <property type="project" value="InterPro"/>
</dbReference>
<keyword evidence="1" id="KW-0805">Transcription regulation</keyword>
<dbReference type="CDD" id="cd05013">
    <property type="entry name" value="SIS_RpiR"/>
    <property type="match status" value="1"/>
</dbReference>
<reference evidence="5 6" key="1">
    <citation type="submission" date="2020-04" db="EMBL/GenBank/DDBJ databases">
        <title>Description of novel Gluconacetobacter.</title>
        <authorList>
            <person name="Sombolestani A."/>
        </authorList>
    </citation>
    <scope>NUCLEOTIDE SEQUENCE [LARGE SCALE GENOMIC DNA]</scope>
    <source>
        <strain evidence="5 6">LMG 27725</strain>
    </source>
</reference>